<dbReference type="Pfam" id="PF00534">
    <property type="entry name" value="Glycos_transf_1"/>
    <property type="match status" value="1"/>
</dbReference>
<dbReference type="AlphaFoldDB" id="A0A2H1EEG2"/>
<evidence type="ECO:0000259" key="2">
    <source>
        <dbReference type="Pfam" id="PF13439"/>
    </source>
</evidence>
<dbReference type="InterPro" id="IPR001296">
    <property type="entry name" value="Glyco_trans_1"/>
</dbReference>
<dbReference type="SUPFAM" id="SSF53756">
    <property type="entry name" value="UDP-Glycosyltransferase/glycogen phosphorylase"/>
    <property type="match status" value="1"/>
</dbReference>
<proteinExistence type="predicted"/>
<name>A0A2H1EEG2_9ARCH</name>
<dbReference type="EMBL" id="FRFC01000001">
    <property type="protein sequence ID" value="SHO42669.1"/>
    <property type="molecule type" value="Genomic_DNA"/>
</dbReference>
<keyword evidence="3" id="KW-0808">Transferase</keyword>
<feature type="domain" description="Glycosyl transferase family 1" evidence="1">
    <location>
        <begin position="188"/>
        <end position="325"/>
    </location>
</feature>
<dbReference type="Gene3D" id="3.40.50.2000">
    <property type="entry name" value="Glycogen Phosphorylase B"/>
    <property type="match status" value="2"/>
</dbReference>
<dbReference type="Pfam" id="PF13439">
    <property type="entry name" value="Glyco_transf_4"/>
    <property type="match status" value="1"/>
</dbReference>
<dbReference type="GO" id="GO:0016020">
    <property type="term" value="C:membrane"/>
    <property type="evidence" value="ECO:0007669"/>
    <property type="project" value="TreeGrafter"/>
</dbReference>
<dbReference type="InterPro" id="IPR038013">
    <property type="entry name" value="ALG11"/>
</dbReference>
<dbReference type="PANTHER" id="PTHR45919:SF1">
    <property type="entry name" value="GDP-MAN:MAN(3)GLCNAC(2)-PP-DOL ALPHA-1,2-MANNOSYLTRANSFERASE"/>
    <property type="match status" value="1"/>
</dbReference>
<gene>
    <name evidence="3" type="ORF">NSIN_10125</name>
</gene>
<keyword evidence="4" id="KW-1185">Reference proteome</keyword>
<dbReference type="RefSeq" id="WP_101008886.1">
    <property type="nucleotide sequence ID" value="NZ_FRFC01000001.1"/>
</dbReference>
<dbReference type="PANTHER" id="PTHR45919">
    <property type="entry name" value="GDP-MAN:MAN(3)GLCNAC(2)-PP-DOL ALPHA-1,2-MANNOSYLTRANSFERASE"/>
    <property type="match status" value="1"/>
</dbReference>
<evidence type="ECO:0000259" key="1">
    <source>
        <dbReference type="Pfam" id="PF00534"/>
    </source>
</evidence>
<dbReference type="GO" id="GO:0006487">
    <property type="term" value="P:protein N-linked glycosylation"/>
    <property type="evidence" value="ECO:0007669"/>
    <property type="project" value="TreeGrafter"/>
</dbReference>
<dbReference type="CDD" id="cd03801">
    <property type="entry name" value="GT4_PimA-like"/>
    <property type="match status" value="1"/>
</dbReference>
<feature type="domain" description="Glycosyltransferase subfamily 4-like N-terminal" evidence="2">
    <location>
        <begin position="14"/>
        <end position="180"/>
    </location>
</feature>
<dbReference type="Proteomes" id="UP000232412">
    <property type="component" value="Unassembled WGS sequence"/>
</dbReference>
<evidence type="ECO:0000313" key="3">
    <source>
        <dbReference type="EMBL" id="SHO42669.1"/>
    </source>
</evidence>
<protein>
    <submittedName>
        <fullName evidence="3">Glycosyl transferase family protein</fullName>
    </submittedName>
</protein>
<dbReference type="OrthoDB" id="132546at2157"/>
<dbReference type="GO" id="GO:0004377">
    <property type="term" value="F:GDP-Man:Man(3)GlcNAc(2)-PP-Dol alpha-1,2-mannosyltransferase activity"/>
    <property type="evidence" value="ECO:0007669"/>
    <property type="project" value="InterPro"/>
</dbReference>
<sequence length="357" mass="40752">MQIGIIHPFFDVTGGAEQTTLALIDKLKTTDNMVTLYTVEPPHVAETGNFKIHVTKKKKLPSLWRYQRMLETKKLFDESQRNDLILVMGGGLLLERTSAKRVLVYCHSTFLEENNFAQRKFGGMKGIYYRILQRNIRNSLSCIHDRNVELISNSEYTRKEISKQFGKNSSVVYPPVNISRFLKFFDSAKQKNVITISRYSPEKKLEDAVEIAREGGFAYTIVGNAKYDSQLKLFEAIKSQQGGSDIKFYCNIPHTEMEKLLVSSKVYFHTSKETFGISVVESIAAGCIPIVPDNSAHRETVPFDQLRFDGKEDAIRKLQDAISGKYDHLRDDLKNHIQQFSVENFQKNMSGLIEAKS</sequence>
<dbReference type="InterPro" id="IPR028098">
    <property type="entry name" value="Glyco_trans_4-like_N"/>
</dbReference>
<evidence type="ECO:0000313" key="4">
    <source>
        <dbReference type="Proteomes" id="UP000232412"/>
    </source>
</evidence>
<accession>A0A2H1EEG2</accession>
<reference evidence="4" key="1">
    <citation type="submission" date="2016-12" db="EMBL/GenBank/DDBJ databases">
        <authorList>
            <person name="Herbold C."/>
        </authorList>
    </citation>
    <scope>NUCLEOTIDE SEQUENCE [LARGE SCALE GENOMIC DNA]</scope>
</reference>
<organism evidence="3 4">
    <name type="scientific">Nitrosotalea sinensis</name>
    <dbReference type="NCBI Taxonomy" id="1499975"/>
    <lineage>
        <taxon>Archaea</taxon>
        <taxon>Nitrososphaerota</taxon>
        <taxon>Nitrososphaeria</taxon>
        <taxon>Nitrosotaleales</taxon>
        <taxon>Nitrosotaleaceae</taxon>
        <taxon>Nitrosotalea</taxon>
    </lineage>
</organism>